<comment type="caution">
    <text evidence="2">The sequence shown here is derived from an EMBL/GenBank/DDBJ whole genome shotgun (WGS) entry which is preliminary data.</text>
</comment>
<gene>
    <name evidence="2" type="ORF">ALEPTO_LOCUS8728</name>
</gene>
<keyword evidence="1" id="KW-0812">Transmembrane</keyword>
<protein>
    <submittedName>
        <fullName evidence="2">14677_t:CDS:1</fullName>
    </submittedName>
</protein>
<dbReference type="AlphaFoldDB" id="A0A9N9CV96"/>
<accession>A0A9N9CV96</accession>
<evidence type="ECO:0000313" key="2">
    <source>
        <dbReference type="EMBL" id="CAG8615264.1"/>
    </source>
</evidence>
<sequence length="164" mass="19126">MLSDNLFILSPTTKDSNLHLTHKIIEPQNENKSNKVSQEIALRISENPRVHVVIETIRKIVLFFKSTSIIRFLFIDIVNEQNHSILINDDFIDLEKNQPTFLQPANVNTYNAVDDGIFEDSSELDEIFHWGFRQWCTVALFYGSYVIFIMQFLLPSYSLNPFKI</sequence>
<name>A0A9N9CV96_9GLOM</name>
<feature type="transmembrane region" description="Helical" evidence="1">
    <location>
        <begin position="135"/>
        <end position="154"/>
    </location>
</feature>
<organism evidence="2 3">
    <name type="scientific">Ambispora leptoticha</name>
    <dbReference type="NCBI Taxonomy" id="144679"/>
    <lineage>
        <taxon>Eukaryota</taxon>
        <taxon>Fungi</taxon>
        <taxon>Fungi incertae sedis</taxon>
        <taxon>Mucoromycota</taxon>
        <taxon>Glomeromycotina</taxon>
        <taxon>Glomeromycetes</taxon>
        <taxon>Archaeosporales</taxon>
        <taxon>Ambisporaceae</taxon>
        <taxon>Ambispora</taxon>
    </lineage>
</organism>
<keyword evidence="1" id="KW-1133">Transmembrane helix</keyword>
<keyword evidence="1" id="KW-0472">Membrane</keyword>
<reference evidence="2" key="1">
    <citation type="submission" date="2021-06" db="EMBL/GenBank/DDBJ databases">
        <authorList>
            <person name="Kallberg Y."/>
            <person name="Tangrot J."/>
            <person name="Rosling A."/>
        </authorList>
    </citation>
    <scope>NUCLEOTIDE SEQUENCE</scope>
    <source>
        <strain evidence="2">FL130A</strain>
    </source>
</reference>
<dbReference type="Proteomes" id="UP000789508">
    <property type="component" value="Unassembled WGS sequence"/>
</dbReference>
<evidence type="ECO:0000313" key="3">
    <source>
        <dbReference type="Proteomes" id="UP000789508"/>
    </source>
</evidence>
<dbReference type="EMBL" id="CAJVPS010005472">
    <property type="protein sequence ID" value="CAG8615264.1"/>
    <property type="molecule type" value="Genomic_DNA"/>
</dbReference>
<keyword evidence="3" id="KW-1185">Reference proteome</keyword>
<evidence type="ECO:0000256" key="1">
    <source>
        <dbReference type="SAM" id="Phobius"/>
    </source>
</evidence>
<proteinExistence type="predicted"/>